<protein>
    <submittedName>
        <fullName evidence="3">AAA-16 domain-containing protein</fullName>
    </submittedName>
</protein>
<dbReference type="CDD" id="cd21037">
    <property type="entry name" value="MLKL_NTD"/>
    <property type="match status" value="1"/>
</dbReference>
<proteinExistence type="predicted"/>
<evidence type="ECO:0000313" key="3">
    <source>
        <dbReference type="EMBL" id="KAF7358385.1"/>
    </source>
</evidence>
<dbReference type="PROSITE" id="PS50837">
    <property type="entry name" value="NACHT"/>
    <property type="match status" value="1"/>
</dbReference>
<feature type="domain" description="NACHT" evidence="2">
    <location>
        <begin position="241"/>
        <end position="395"/>
    </location>
</feature>
<dbReference type="InterPro" id="IPR007111">
    <property type="entry name" value="NACHT_NTPase"/>
</dbReference>
<dbReference type="PANTHER" id="PTHR10039">
    <property type="entry name" value="AMELOGENIN"/>
    <property type="match status" value="1"/>
</dbReference>
<dbReference type="InterPro" id="IPR056884">
    <property type="entry name" value="NPHP3-like_N"/>
</dbReference>
<sequence>MSPDRHSKALDVALDNVTPVLEFAESALYLVPVPGLSLVAKGLSVILDRVKDARANDGTRRAFLDKVKALDNTLMKMVTKTRDAVDDAGGDEHTRKALVYGIAHSDELQLRVQTLLGTIMELRELTKDLKGGPGALGFFKGFIHSSRNEATLSDMKDRLASAIQIFKLQGLMTIENVLGGVIKAQKEAEENNVLDSIVRASAGYRCVDELKGEFLDNTRQELFEELALWSTGDIPRDITKQFYFLSGVAGLGKSSIAHQLCTRLDQSSEPAPGAPALGASFFFVRAGGELESTRLFFSSLAHQLAQSQPTLRSHIITAARQYLRRGDRQQMKHAFKELLQEPLAGASIVTQKPVVIVIDGLDECKERELVPDLLQYLLELVRALPWVRVFVASRPEPHILSVLTSADTAPIVYHRSLEDTLVKWGDDVRYYLKETVSKIPPYGAFVRNNPDFLERLIKRAGGVFIFARLAVRFLDTYRDHPNPQEQFELLFSSGGVGLSPLDALYLQILLLAFPPKDIPASSSGYARLRLFLTIIALQRRPLTPETMALFELGLPKDDIVWMTDRLRSALLIDNQGCVVPLHATFGEFLLDPERCINPLYQVNPSKGHARLASACIAALTFENVTGYLTAENDAPQRRYLNYARFEWASHLPEAEFDDGLNQQLMYLIGAQMAVNARISVAGVNYWSLGVAATIEKWLKGSKDAAEISVEWTKSVVYSRVWWTRTLDSPNLRTDAGVALPNIIVDDITSMIMTEPNFPGTRVLDFTVRSSDIARYQAVHEELVKQIFDAGLPEVWFDPNLGYLAGEGKL</sequence>
<comment type="caution">
    <text evidence="3">The sequence shown here is derived from an EMBL/GenBank/DDBJ whole genome shotgun (WGS) entry which is preliminary data.</text>
</comment>
<evidence type="ECO:0000259" key="2">
    <source>
        <dbReference type="PROSITE" id="PS50837"/>
    </source>
</evidence>
<accession>A0A8H6YI40</accession>
<dbReference type="EMBL" id="JACAZI010000006">
    <property type="protein sequence ID" value="KAF7358385.1"/>
    <property type="molecule type" value="Genomic_DNA"/>
</dbReference>
<dbReference type="InterPro" id="IPR059179">
    <property type="entry name" value="MLKL-like_MCAfunc"/>
</dbReference>
<dbReference type="Gene3D" id="3.40.50.300">
    <property type="entry name" value="P-loop containing nucleotide triphosphate hydrolases"/>
    <property type="match status" value="1"/>
</dbReference>
<dbReference type="Pfam" id="PF24883">
    <property type="entry name" value="NPHP3_N"/>
    <property type="match status" value="1"/>
</dbReference>
<gene>
    <name evidence="3" type="ORF">MVEN_00888600</name>
</gene>
<dbReference type="Proteomes" id="UP000620124">
    <property type="component" value="Unassembled WGS sequence"/>
</dbReference>
<organism evidence="3 4">
    <name type="scientific">Mycena venus</name>
    <dbReference type="NCBI Taxonomy" id="2733690"/>
    <lineage>
        <taxon>Eukaryota</taxon>
        <taxon>Fungi</taxon>
        <taxon>Dikarya</taxon>
        <taxon>Basidiomycota</taxon>
        <taxon>Agaricomycotina</taxon>
        <taxon>Agaricomycetes</taxon>
        <taxon>Agaricomycetidae</taxon>
        <taxon>Agaricales</taxon>
        <taxon>Marasmiineae</taxon>
        <taxon>Mycenaceae</taxon>
        <taxon>Mycena</taxon>
    </lineage>
</organism>
<keyword evidence="1" id="KW-0677">Repeat</keyword>
<dbReference type="PANTHER" id="PTHR10039:SF17">
    <property type="entry name" value="FUNGAL STAND N-TERMINAL GOODBYE DOMAIN-CONTAINING PROTEIN-RELATED"/>
    <property type="match status" value="1"/>
</dbReference>
<keyword evidence="4" id="KW-1185">Reference proteome</keyword>
<evidence type="ECO:0000313" key="4">
    <source>
        <dbReference type="Proteomes" id="UP000620124"/>
    </source>
</evidence>
<name>A0A8H6YI40_9AGAR</name>
<dbReference type="OrthoDB" id="2892288at2759"/>
<dbReference type="InterPro" id="IPR027417">
    <property type="entry name" value="P-loop_NTPase"/>
</dbReference>
<evidence type="ECO:0000256" key="1">
    <source>
        <dbReference type="ARBA" id="ARBA00022737"/>
    </source>
</evidence>
<reference evidence="3" key="1">
    <citation type="submission" date="2020-05" db="EMBL/GenBank/DDBJ databases">
        <title>Mycena genomes resolve the evolution of fungal bioluminescence.</title>
        <authorList>
            <person name="Tsai I.J."/>
        </authorList>
    </citation>
    <scope>NUCLEOTIDE SEQUENCE</scope>
    <source>
        <strain evidence="3">CCC161011</strain>
    </source>
</reference>
<dbReference type="SUPFAM" id="SSF52540">
    <property type="entry name" value="P-loop containing nucleoside triphosphate hydrolases"/>
    <property type="match status" value="1"/>
</dbReference>
<dbReference type="AlphaFoldDB" id="A0A8H6YI40"/>